<organism evidence="2 3">
    <name type="scientific">Ramalina farinacea</name>
    <dbReference type="NCBI Taxonomy" id="258253"/>
    <lineage>
        <taxon>Eukaryota</taxon>
        <taxon>Fungi</taxon>
        <taxon>Dikarya</taxon>
        <taxon>Ascomycota</taxon>
        <taxon>Pezizomycotina</taxon>
        <taxon>Lecanoromycetes</taxon>
        <taxon>OSLEUM clade</taxon>
        <taxon>Lecanoromycetidae</taxon>
        <taxon>Lecanorales</taxon>
        <taxon>Lecanorineae</taxon>
        <taxon>Ramalinaceae</taxon>
        <taxon>Ramalina</taxon>
    </lineage>
</organism>
<dbReference type="Pfam" id="PF12138">
    <property type="entry name" value="Spherulin4"/>
    <property type="match status" value="1"/>
</dbReference>
<dbReference type="InterPro" id="IPR021986">
    <property type="entry name" value="Spherulin4"/>
</dbReference>
<comment type="caution">
    <text evidence="2">The sequence shown here is derived from an EMBL/GenBank/DDBJ whole genome shotgun (WGS) entry which is preliminary data.</text>
</comment>
<evidence type="ECO:0000313" key="2">
    <source>
        <dbReference type="EMBL" id="MDI1487945.1"/>
    </source>
</evidence>
<dbReference type="AlphaFoldDB" id="A0AA43QK30"/>
<dbReference type="EMBL" id="JAPUFD010000006">
    <property type="protein sequence ID" value="MDI1487945.1"/>
    <property type="molecule type" value="Genomic_DNA"/>
</dbReference>
<dbReference type="PANTHER" id="PTHR35040:SF9">
    <property type="entry name" value="4-LIKE CELL SURFACE PROTEIN, PUTATIVE (AFU_ORTHOLOGUE AFUA_4G14080)-RELATED"/>
    <property type="match status" value="1"/>
</dbReference>
<proteinExistence type="predicted"/>
<dbReference type="PANTHER" id="PTHR35040">
    <property type="match status" value="1"/>
</dbReference>
<feature type="signal peptide" evidence="1">
    <location>
        <begin position="1"/>
        <end position="18"/>
    </location>
</feature>
<keyword evidence="3" id="KW-1185">Reference proteome</keyword>
<name>A0AA43QK30_9LECA</name>
<keyword evidence="1" id="KW-0732">Signal</keyword>
<accession>A0AA43QK30</accession>
<evidence type="ECO:0000313" key="3">
    <source>
        <dbReference type="Proteomes" id="UP001161017"/>
    </source>
</evidence>
<reference evidence="2" key="1">
    <citation type="journal article" date="2023" name="Genome Biol. Evol.">
        <title>First Whole Genome Sequence and Flow Cytometry Genome Size Data for the Lichen-Forming Fungus Ramalina farinacea (Ascomycota).</title>
        <authorList>
            <person name="Llewellyn T."/>
            <person name="Mian S."/>
            <person name="Hill R."/>
            <person name="Leitch I.J."/>
            <person name="Gaya E."/>
        </authorList>
    </citation>
    <scope>NUCLEOTIDE SEQUENCE</scope>
    <source>
        <strain evidence="2">LIQ254RAFAR</strain>
    </source>
</reference>
<protein>
    <submittedName>
        <fullName evidence="2">Uncharacterized protein</fullName>
    </submittedName>
</protein>
<dbReference type="Proteomes" id="UP001161017">
    <property type="component" value="Unassembled WGS sequence"/>
</dbReference>
<evidence type="ECO:0000256" key="1">
    <source>
        <dbReference type="SAM" id="SignalP"/>
    </source>
</evidence>
<feature type="chain" id="PRO_5041327912" evidence="1">
    <location>
        <begin position="19"/>
        <end position="270"/>
    </location>
</feature>
<sequence>MKFLSLLIPLCLALPSNSLFILFPLYLYPGENGAAWNDVFSTIEAYPNVQYQIVINPNTGPGTTSLPTDANIIAGIAKLNTYPNVHTVGYVETYHGNRDISLVNADTSAYASWANYPGANIAIGGIYYDDVGIVDVTTPSNSMNGSIFSYYANATTYARTAFKSPIDIVFNPGTRAPAQLFNYADTVVEFEDSFANYEAQGIIGQIPAGLRGKSAVQIYNTPEGADVGGVVGNLTASGVGGVYFGVDRDYKVYSKVLMGDMAEAVGGQKR</sequence>
<gene>
    <name evidence="2" type="ORF">OHK93_007219</name>
</gene>